<accession>A0ACB9BGP1</accession>
<protein>
    <submittedName>
        <fullName evidence="1">Uncharacterized protein</fullName>
    </submittedName>
</protein>
<reference evidence="2" key="1">
    <citation type="journal article" date="2022" name="Mol. Ecol. Resour.">
        <title>The genomes of chicory, endive, great burdock and yacon provide insights into Asteraceae palaeo-polyploidization history and plant inulin production.</title>
        <authorList>
            <person name="Fan W."/>
            <person name="Wang S."/>
            <person name="Wang H."/>
            <person name="Wang A."/>
            <person name="Jiang F."/>
            <person name="Liu H."/>
            <person name="Zhao H."/>
            <person name="Xu D."/>
            <person name="Zhang Y."/>
        </authorList>
    </citation>
    <scope>NUCLEOTIDE SEQUENCE [LARGE SCALE GENOMIC DNA]</scope>
    <source>
        <strain evidence="2">cv. Punajuju</strain>
    </source>
</reference>
<dbReference type="EMBL" id="CM042014">
    <property type="protein sequence ID" value="KAI3721104.1"/>
    <property type="molecule type" value="Genomic_DNA"/>
</dbReference>
<proteinExistence type="predicted"/>
<sequence length="74" mass="8662">MKTPTRLLYQYNFPILFLICNFCLNLMHAKCSTRQSVMSRVMAICELTWDLKLSLDGIERILTYLLGTCVVKWV</sequence>
<dbReference type="Proteomes" id="UP001055811">
    <property type="component" value="Linkage Group LG06"/>
</dbReference>
<organism evidence="1 2">
    <name type="scientific">Cichorium intybus</name>
    <name type="common">Chicory</name>
    <dbReference type="NCBI Taxonomy" id="13427"/>
    <lineage>
        <taxon>Eukaryota</taxon>
        <taxon>Viridiplantae</taxon>
        <taxon>Streptophyta</taxon>
        <taxon>Embryophyta</taxon>
        <taxon>Tracheophyta</taxon>
        <taxon>Spermatophyta</taxon>
        <taxon>Magnoliopsida</taxon>
        <taxon>eudicotyledons</taxon>
        <taxon>Gunneridae</taxon>
        <taxon>Pentapetalae</taxon>
        <taxon>asterids</taxon>
        <taxon>campanulids</taxon>
        <taxon>Asterales</taxon>
        <taxon>Asteraceae</taxon>
        <taxon>Cichorioideae</taxon>
        <taxon>Cichorieae</taxon>
        <taxon>Cichoriinae</taxon>
        <taxon>Cichorium</taxon>
    </lineage>
</organism>
<name>A0ACB9BGP1_CICIN</name>
<comment type="caution">
    <text evidence="1">The sequence shown here is derived from an EMBL/GenBank/DDBJ whole genome shotgun (WGS) entry which is preliminary data.</text>
</comment>
<keyword evidence="2" id="KW-1185">Reference proteome</keyword>
<gene>
    <name evidence="1" type="ORF">L2E82_32108</name>
</gene>
<evidence type="ECO:0000313" key="1">
    <source>
        <dbReference type="EMBL" id="KAI3721104.1"/>
    </source>
</evidence>
<evidence type="ECO:0000313" key="2">
    <source>
        <dbReference type="Proteomes" id="UP001055811"/>
    </source>
</evidence>
<reference evidence="1 2" key="2">
    <citation type="journal article" date="2022" name="Mol. Ecol. Resour.">
        <title>The genomes of chicory, endive, great burdock and yacon provide insights into Asteraceae paleo-polyploidization history and plant inulin production.</title>
        <authorList>
            <person name="Fan W."/>
            <person name="Wang S."/>
            <person name="Wang H."/>
            <person name="Wang A."/>
            <person name="Jiang F."/>
            <person name="Liu H."/>
            <person name="Zhao H."/>
            <person name="Xu D."/>
            <person name="Zhang Y."/>
        </authorList>
    </citation>
    <scope>NUCLEOTIDE SEQUENCE [LARGE SCALE GENOMIC DNA]</scope>
    <source>
        <strain evidence="2">cv. Punajuju</strain>
        <tissue evidence="1">Leaves</tissue>
    </source>
</reference>